<feature type="transmembrane region" description="Helical" evidence="1">
    <location>
        <begin position="31"/>
        <end position="52"/>
    </location>
</feature>
<keyword evidence="1" id="KW-0472">Membrane</keyword>
<keyword evidence="1" id="KW-0812">Transmembrane</keyword>
<reference evidence="2 3" key="1">
    <citation type="submission" date="2020-07" db="EMBL/GenBank/DDBJ databases">
        <title>Sequencing the genomes of 1000 actinobacteria strains.</title>
        <authorList>
            <person name="Klenk H.-P."/>
        </authorList>
    </citation>
    <scope>NUCLEOTIDE SEQUENCE [LARGE SCALE GENOMIC DNA]</scope>
    <source>
        <strain evidence="2 3">DSM 19663</strain>
    </source>
</reference>
<keyword evidence="1" id="KW-1133">Transmembrane helix</keyword>
<dbReference type="EMBL" id="JACGWX010000005">
    <property type="protein sequence ID" value="MBA8848352.1"/>
    <property type="molecule type" value="Genomic_DNA"/>
</dbReference>
<organism evidence="2 3">
    <name type="scientific">Microcella alkalica</name>
    <dbReference type="NCBI Taxonomy" id="355930"/>
    <lineage>
        <taxon>Bacteria</taxon>
        <taxon>Bacillati</taxon>
        <taxon>Actinomycetota</taxon>
        <taxon>Actinomycetes</taxon>
        <taxon>Micrococcales</taxon>
        <taxon>Microbacteriaceae</taxon>
        <taxon>Microcella</taxon>
    </lineage>
</organism>
<accession>A0A839ED30</accession>
<keyword evidence="3" id="KW-1185">Reference proteome</keyword>
<dbReference type="Proteomes" id="UP000585905">
    <property type="component" value="Unassembled WGS sequence"/>
</dbReference>
<dbReference type="AlphaFoldDB" id="A0A839ED30"/>
<proteinExistence type="predicted"/>
<name>A0A839ED30_9MICO</name>
<evidence type="ECO:0000313" key="2">
    <source>
        <dbReference type="EMBL" id="MBA8848352.1"/>
    </source>
</evidence>
<protein>
    <submittedName>
        <fullName evidence="2">ABC-type enterochelin transport system permease subunit</fullName>
    </submittedName>
</protein>
<gene>
    <name evidence="2" type="ORF">FHX53_001956</name>
</gene>
<evidence type="ECO:0000256" key="1">
    <source>
        <dbReference type="SAM" id="Phobius"/>
    </source>
</evidence>
<comment type="caution">
    <text evidence="2">The sequence shown here is derived from an EMBL/GenBank/DDBJ whole genome shotgun (WGS) entry which is preliminary data.</text>
</comment>
<sequence length="56" mass="6034">MGMFWTGIGLLVVALLIVVVGVNIGMQAAGPVYFLGLLCAGFGTLWVIRGLLYHRR</sequence>
<evidence type="ECO:0000313" key="3">
    <source>
        <dbReference type="Proteomes" id="UP000585905"/>
    </source>
</evidence>